<keyword evidence="1" id="KW-0472">Membrane</keyword>
<keyword evidence="1" id="KW-0812">Transmembrane</keyword>
<dbReference type="AlphaFoldDB" id="A0A553STK1"/>
<dbReference type="Pfam" id="PF13786">
    <property type="entry name" value="DUF4179"/>
    <property type="match status" value="1"/>
</dbReference>
<dbReference type="RefSeq" id="WP_185763689.1">
    <property type="nucleotide sequence ID" value="NZ_RIBP01000001.1"/>
</dbReference>
<organism evidence="3 4">
    <name type="scientific">Niallia circulans</name>
    <name type="common">Bacillus circulans</name>
    <dbReference type="NCBI Taxonomy" id="1397"/>
    <lineage>
        <taxon>Bacteria</taxon>
        <taxon>Bacillati</taxon>
        <taxon>Bacillota</taxon>
        <taxon>Bacilli</taxon>
        <taxon>Bacillales</taxon>
        <taxon>Bacillaceae</taxon>
        <taxon>Niallia</taxon>
    </lineage>
</organism>
<evidence type="ECO:0000313" key="3">
    <source>
        <dbReference type="EMBL" id="TRZ40291.1"/>
    </source>
</evidence>
<evidence type="ECO:0000256" key="1">
    <source>
        <dbReference type="SAM" id="Phobius"/>
    </source>
</evidence>
<dbReference type="Proteomes" id="UP000319837">
    <property type="component" value="Unassembled WGS sequence"/>
</dbReference>
<dbReference type="EMBL" id="RIBP01000001">
    <property type="protein sequence ID" value="TRZ40291.1"/>
    <property type="molecule type" value="Genomic_DNA"/>
</dbReference>
<sequence length="464" mass="52317">MKDSRFENMSENIEVPIEEINQAIQTGILSAEQIKQKRKQKKRITWVAIPLLAASLLFSVVSFPNQISHALANSPELNSAYRYFYDTVGRKLIMQKAVTELNQTAESNGIKVKLTSVYYDGVEIGITGTMDGELKYNKGEEDEYSLDYNFFHGKGDSDPWLSNAQSQFSNTSKTHADFLITLDNPRGELAKDFTLPINIRAANVTLGTWKFDVPVKQLPITKLNVYETIHYPEYGVYINVKDFVQGKYNTSYSMSITQDNPDFEVNVGEYSILGKERNDYSQTIQSKEKRNGNEVKEISTNKLAASTSGTKSITFYPTVTKTENTPRAILLERGVTLATSLSSSKVKILKAEETEEELILTVQNLNTPKDISFGELESYMKYGFEISTINSNDGQEVFMNSTEIINGPNSKAELMDKKQSIFKVTLPKVNVRTTVLDGKHYLYYDFGLYAETVALKPFTVDLTK</sequence>
<evidence type="ECO:0000313" key="4">
    <source>
        <dbReference type="Proteomes" id="UP000319837"/>
    </source>
</evidence>
<evidence type="ECO:0000259" key="2">
    <source>
        <dbReference type="Pfam" id="PF13786"/>
    </source>
</evidence>
<name>A0A553STK1_NIACI</name>
<accession>A0A553STK1</accession>
<dbReference type="Gene3D" id="2.60.40.1630">
    <property type="entry name" value="bacillus anthracis domain"/>
    <property type="match status" value="1"/>
</dbReference>
<protein>
    <submittedName>
        <fullName evidence="3">DUF4179 domain-containing protein</fullName>
    </submittedName>
</protein>
<proteinExistence type="predicted"/>
<gene>
    <name evidence="3" type="ORF">CEQ21_04965</name>
</gene>
<dbReference type="InterPro" id="IPR025436">
    <property type="entry name" value="DUF4179"/>
</dbReference>
<feature type="domain" description="DUF4179" evidence="2">
    <location>
        <begin position="40"/>
        <end position="129"/>
    </location>
</feature>
<feature type="transmembrane region" description="Helical" evidence="1">
    <location>
        <begin position="44"/>
        <end position="63"/>
    </location>
</feature>
<keyword evidence="1" id="KW-1133">Transmembrane helix</keyword>
<reference evidence="4" key="1">
    <citation type="submission" date="2018-10" db="EMBL/GenBank/DDBJ databases">
        <title>FDA dAtabase for Regulatory Grade micrObial Sequences (FDA-ARGOS): Supporting development and validation of Infectious Disease Dx tests.</title>
        <authorList>
            <person name="Minogue T."/>
            <person name="Wolcott M."/>
            <person name="Wasieloski L."/>
            <person name="Aguilar W."/>
            <person name="Moore D."/>
            <person name="Tallon L."/>
            <person name="Sadzewicz L."/>
            <person name="Sengamalay N."/>
            <person name="Ott S."/>
            <person name="Godinez A."/>
            <person name="Nagaraj S."/>
            <person name="Vavikolanu K."/>
            <person name="Vyas G."/>
            <person name="Nadendla S."/>
            <person name="George J."/>
            <person name="Sichtig H."/>
        </authorList>
    </citation>
    <scope>NUCLEOTIDE SEQUENCE [LARGE SCALE GENOMIC DNA]</scope>
    <source>
        <strain evidence="4">FDAARGOS_343</strain>
    </source>
</reference>
<comment type="caution">
    <text evidence="3">The sequence shown here is derived from an EMBL/GenBank/DDBJ whole genome shotgun (WGS) entry which is preliminary data.</text>
</comment>